<reference evidence="1" key="1">
    <citation type="submission" date="2017-02" db="EMBL/GenBank/DDBJ databases">
        <title>Delving into the versatile metabolic prowess of the omnipresent phylum Bacteroidetes.</title>
        <authorList>
            <person name="Nobu M.K."/>
            <person name="Mei R."/>
            <person name="Narihiro T."/>
            <person name="Kuroda K."/>
            <person name="Liu W.-T."/>
        </authorList>
    </citation>
    <scope>NUCLEOTIDE SEQUENCE</scope>
    <source>
        <strain evidence="1">ADurb.Bin160</strain>
    </source>
</reference>
<sequence>MDVMEYIDKKLSVIKEDELFVFLCNAIESTFKGTHIEAIYYNKSFYFRNKFDTNLMEIGFRNAEERGKGLFVHIFNKDIISNIIEEEVKRFMEISGEVCFSEIGDIQFSTRKKKIGVILEGYPEYQWPFDCYSEVVTRGKEKGLRYATRYQDRGLRNETWLIPSKCRLWGLVVEGFDNEDVRKAADKLCCMVVPFSGVNNYEEEEEVD</sequence>
<gene>
    <name evidence="1" type="ORF">BWY04_01371</name>
</gene>
<comment type="caution">
    <text evidence="1">The sequence shown here is derived from an EMBL/GenBank/DDBJ whole genome shotgun (WGS) entry which is preliminary data.</text>
</comment>
<name>A0A1V5ZK72_9BACT</name>
<evidence type="ECO:0000313" key="1">
    <source>
        <dbReference type="EMBL" id="OQB40364.1"/>
    </source>
</evidence>
<organism evidence="1">
    <name type="scientific">candidate division CPR1 bacterium ADurb.Bin160</name>
    <dbReference type="NCBI Taxonomy" id="1852826"/>
    <lineage>
        <taxon>Bacteria</taxon>
        <taxon>candidate division CPR1</taxon>
    </lineage>
</organism>
<protein>
    <submittedName>
        <fullName evidence="1">Uncharacterized protein</fullName>
    </submittedName>
</protein>
<dbReference type="Proteomes" id="UP000485621">
    <property type="component" value="Unassembled WGS sequence"/>
</dbReference>
<dbReference type="EMBL" id="MWDB01000047">
    <property type="protein sequence ID" value="OQB40364.1"/>
    <property type="molecule type" value="Genomic_DNA"/>
</dbReference>
<dbReference type="AlphaFoldDB" id="A0A1V5ZK72"/>
<accession>A0A1V5ZK72</accession>
<proteinExistence type="predicted"/>